<accession>A0A9J5WB63</accession>
<proteinExistence type="predicted"/>
<evidence type="ECO:0000313" key="2">
    <source>
        <dbReference type="Proteomes" id="UP000824120"/>
    </source>
</evidence>
<protein>
    <submittedName>
        <fullName evidence="1">Uncharacterized protein</fullName>
    </submittedName>
</protein>
<comment type="caution">
    <text evidence="1">The sequence shown here is derived from an EMBL/GenBank/DDBJ whole genome shotgun (WGS) entry which is preliminary data.</text>
</comment>
<name>A0A9J5WB63_SOLCO</name>
<keyword evidence="2" id="KW-1185">Reference proteome</keyword>
<sequence length="309" mass="35019">MKSKKESDNNPPAYSTVLMNEENTEVFDLNDKREVILLLENSDLRWKNDPWQVAGDLSPFKQITRKLQMKKDLISKSEAIAIYMEEVKKDLMKNLDIDIKNDISMAYASHTNEDDDATCLAGEGQDSDNNEEVDIDALFKKIQEQVEESSNTATAVKGKNKINQLRLRSDIIYPGIVMKVRRRNLLDPRYLDVATSEPQGIDDLSLFKQIARKLHMKKGLVSKSEAIALYMDEVKKYLIKNLGIEIKEDVSMVSADHTNDSEDTLCMAGEAQNDDSNEEIDIDALLQKFQERVEESSSNTTAYKGKGKA</sequence>
<reference evidence="1 2" key="1">
    <citation type="submission" date="2020-09" db="EMBL/GenBank/DDBJ databases">
        <title>De no assembly of potato wild relative species, Solanum commersonii.</title>
        <authorList>
            <person name="Cho K."/>
        </authorList>
    </citation>
    <scope>NUCLEOTIDE SEQUENCE [LARGE SCALE GENOMIC DNA]</scope>
    <source>
        <strain evidence="1">LZ3.2</strain>
        <tissue evidence="1">Leaf</tissue>
    </source>
</reference>
<organism evidence="1 2">
    <name type="scientific">Solanum commersonii</name>
    <name type="common">Commerson's wild potato</name>
    <name type="synonym">Commerson's nightshade</name>
    <dbReference type="NCBI Taxonomy" id="4109"/>
    <lineage>
        <taxon>Eukaryota</taxon>
        <taxon>Viridiplantae</taxon>
        <taxon>Streptophyta</taxon>
        <taxon>Embryophyta</taxon>
        <taxon>Tracheophyta</taxon>
        <taxon>Spermatophyta</taxon>
        <taxon>Magnoliopsida</taxon>
        <taxon>eudicotyledons</taxon>
        <taxon>Gunneridae</taxon>
        <taxon>Pentapetalae</taxon>
        <taxon>asterids</taxon>
        <taxon>lamiids</taxon>
        <taxon>Solanales</taxon>
        <taxon>Solanaceae</taxon>
        <taxon>Solanoideae</taxon>
        <taxon>Solaneae</taxon>
        <taxon>Solanum</taxon>
    </lineage>
</organism>
<evidence type="ECO:0000313" key="1">
    <source>
        <dbReference type="EMBL" id="KAG5572802.1"/>
    </source>
</evidence>
<dbReference type="EMBL" id="JACXVP010000012">
    <property type="protein sequence ID" value="KAG5572802.1"/>
    <property type="molecule type" value="Genomic_DNA"/>
</dbReference>
<dbReference type="AlphaFoldDB" id="A0A9J5WB63"/>
<gene>
    <name evidence="1" type="ORF">H5410_062568</name>
</gene>
<dbReference type="Proteomes" id="UP000824120">
    <property type="component" value="Chromosome 12"/>
</dbReference>